<keyword evidence="4 7" id="KW-0812">Transmembrane</keyword>
<dbReference type="Gene3D" id="1.20.1250.20">
    <property type="entry name" value="MFS general substrate transporter like domains"/>
    <property type="match status" value="1"/>
</dbReference>
<feature type="transmembrane region" description="Helical" evidence="7">
    <location>
        <begin position="172"/>
        <end position="192"/>
    </location>
</feature>
<dbReference type="InterPro" id="IPR036259">
    <property type="entry name" value="MFS_trans_sf"/>
</dbReference>
<dbReference type="Pfam" id="PF07690">
    <property type="entry name" value="MFS_1"/>
    <property type="match status" value="1"/>
</dbReference>
<dbReference type="InterPro" id="IPR020846">
    <property type="entry name" value="MFS_dom"/>
</dbReference>
<evidence type="ECO:0000256" key="3">
    <source>
        <dbReference type="ARBA" id="ARBA00022475"/>
    </source>
</evidence>
<keyword evidence="3" id="KW-1003">Cell membrane</keyword>
<evidence type="ECO:0000256" key="2">
    <source>
        <dbReference type="ARBA" id="ARBA00022448"/>
    </source>
</evidence>
<dbReference type="OrthoDB" id="9781469at2"/>
<evidence type="ECO:0000259" key="8">
    <source>
        <dbReference type="PROSITE" id="PS50850"/>
    </source>
</evidence>
<dbReference type="EMBL" id="BANR01000016">
    <property type="protein sequence ID" value="GAC49630.1"/>
    <property type="molecule type" value="Genomic_DNA"/>
</dbReference>
<evidence type="ECO:0000313" key="10">
    <source>
        <dbReference type="Proteomes" id="UP000010988"/>
    </source>
</evidence>
<dbReference type="PROSITE" id="PS50850">
    <property type="entry name" value="MFS"/>
    <property type="match status" value="1"/>
</dbReference>
<name>L7KL82_9ACTN</name>
<feature type="transmembrane region" description="Helical" evidence="7">
    <location>
        <begin position="305"/>
        <end position="324"/>
    </location>
</feature>
<feature type="transmembrane region" description="Helical" evidence="7">
    <location>
        <begin position="330"/>
        <end position="355"/>
    </location>
</feature>
<evidence type="ECO:0000256" key="1">
    <source>
        <dbReference type="ARBA" id="ARBA00004651"/>
    </source>
</evidence>
<feature type="transmembrane region" description="Helical" evidence="7">
    <location>
        <begin position="442"/>
        <end position="461"/>
    </location>
</feature>
<feature type="domain" description="Major facilitator superfamily (MFS) profile" evidence="8">
    <location>
        <begin position="1"/>
        <end position="466"/>
    </location>
</feature>
<evidence type="ECO:0000256" key="4">
    <source>
        <dbReference type="ARBA" id="ARBA00022692"/>
    </source>
</evidence>
<dbReference type="CDD" id="cd17321">
    <property type="entry name" value="MFS_MMR_MDR_like"/>
    <property type="match status" value="1"/>
</dbReference>
<dbReference type="RefSeq" id="WP_005176128.1">
    <property type="nucleotide sequence ID" value="NZ_BANR01000016.1"/>
</dbReference>
<gene>
    <name evidence="9" type="ORF">GOACH_16_00110</name>
</gene>
<feature type="transmembrane region" description="Helical" evidence="7">
    <location>
        <begin position="77"/>
        <end position="98"/>
    </location>
</feature>
<keyword evidence="10" id="KW-1185">Reference proteome</keyword>
<accession>L7KL82</accession>
<feature type="transmembrane region" description="Helical" evidence="7">
    <location>
        <begin position="52"/>
        <end position="71"/>
    </location>
</feature>
<dbReference type="SUPFAM" id="SSF103473">
    <property type="entry name" value="MFS general substrate transporter"/>
    <property type="match status" value="1"/>
</dbReference>
<feature type="transmembrane region" description="Helical" evidence="7">
    <location>
        <begin position="198"/>
        <end position="219"/>
    </location>
</feature>
<dbReference type="Proteomes" id="UP000010988">
    <property type="component" value="Unassembled WGS sequence"/>
</dbReference>
<proteinExistence type="predicted"/>
<evidence type="ECO:0000256" key="5">
    <source>
        <dbReference type="ARBA" id="ARBA00022989"/>
    </source>
</evidence>
<feature type="transmembrane region" description="Helical" evidence="7">
    <location>
        <begin position="136"/>
        <end position="160"/>
    </location>
</feature>
<feature type="transmembrane region" description="Helical" evidence="7">
    <location>
        <begin position="21"/>
        <end position="40"/>
    </location>
</feature>
<dbReference type="PANTHER" id="PTHR42718">
    <property type="entry name" value="MAJOR FACILITATOR SUPERFAMILY MULTIDRUG TRANSPORTER MFSC"/>
    <property type="match status" value="1"/>
</dbReference>
<evidence type="ECO:0000256" key="6">
    <source>
        <dbReference type="ARBA" id="ARBA00023136"/>
    </source>
</evidence>
<keyword evidence="6 7" id="KW-0472">Membrane</keyword>
<feature type="transmembrane region" description="Helical" evidence="7">
    <location>
        <begin position="376"/>
        <end position="393"/>
    </location>
</feature>
<dbReference type="STRING" id="1220583.GOACH_16_00110"/>
<dbReference type="InterPro" id="IPR011701">
    <property type="entry name" value="MFS"/>
</dbReference>
<keyword evidence="5 7" id="KW-1133">Transmembrane helix</keyword>
<dbReference type="GO" id="GO:0005886">
    <property type="term" value="C:plasma membrane"/>
    <property type="evidence" value="ECO:0007669"/>
    <property type="project" value="UniProtKB-SubCell"/>
</dbReference>
<feature type="transmembrane region" description="Helical" evidence="7">
    <location>
        <begin position="239"/>
        <end position="264"/>
    </location>
</feature>
<protein>
    <submittedName>
        <fullName evidence="9">Putative drug resistance transporter</fullName>
    </submittedName>
</protein>
<feature type="transmembrane region" description="Helical" evidence="7">
    <location>
        <begin position="276"/>
        <end position="298"/>
    </location>
</feature>
<reference evidence="9 10" key="1">
    <citation type="submission" date="2012-12" db="EMBL/GenBank/DDBJ databases">
        <title>Whole genome shotgun sequence of Gordonia aichiensis NBRC 108223.</title>
        <authorList>
            <person name="Isaki-Nakamura S."/>
            <person name="Hosoyama A."/>
            <person name="Tsuchikane K."/>
            <person name="Ando Y."/>
            <person name="Baba S."/>
            <person name="Ohji S."/>
            <person name="Hamada M."/>
            <person name="Tamura T."/>
            <person name="Yamazoe A."/>
            <person name="Yamazaki S."/>
            <person name="Fujita N."/>
        </authorList>
    </citation>
    <scope>NUCLEOTIDE SEQUENCE [LARGE SCALE GENOMIC DNA]</scope>
    <source>
        <strain evidence="9 10">NBRC 108223</strain>
    </source>
</reference>
<sequence>MAFIDTASHPRSSAMATAARAMSRILDVYGFVLAGLLLTMGSLADRVGHRRVLMWGAVGFGAASILAAFAPTASLLILARAVLAVSGATLMPSTLALIRHIFVDDTDRAKAIATWNAVLAGGVTVGPIISGVLLEHFWWGAVFLINVPVMAALLVVAPLLLPGDTAVANRRIDLASALLMLGAMLPTIYAIKEFAADGWSMVRGGALVVGLACGAMFVVRQRQLDDPMIELRLFGDRRFSVSIWTNVVCMFALLGNSIVVTQYLQSVLGYSPLTAALWSIAPSVLVAVTAPLAALASARWGRPTVMIVGLLTGAVGFGVLGGLLGVDTLLVALVGSTLLATGIVSASSVVADYVMGVAPAHRTGATSGLLETSSELGGAIGIAVIGSVVNLVYRMTFPAHLTIGETSSSLAGAIATARHLDAGQASSVVNAARSAFVDGASIAAFVGAGVLVVTALLVGWMRRTTRATGSQGSVDRGVDHSGVPD</sequence>
<comment type="caution">
    <text evidence="9">The sequence shown here is derived from an EMBL/GenBank/DDBJ whole genome shotgun (WGS) entry which is preliminary data.</text>
</comment>
<evidence type="ECO:0000256" key="7">
    <source>
        <dbReference type="SAM" id="Phobius"/>
    </source>
</evidence>
<organism evidence="9 10">
    <name type="scientific">Gordonia aichiensis NBRC 108223</name>
    <dbReference type="NCBI Taxonomy" id="1220583"/>
    <lineage>
        <taxon>Bacteria</taxon>
        <taxon>Bacillati</taxon>
        <taxon>Actinomycetota</taxon>
        <taxon>Actinomycetes</taxon>
        <taxon>Mycobacteriales</taxon>
        <taxon>Gordoniaceae</taxon>
        <taxon>Gordonia</taxon>
    </lineage>
</organism>
<dbReference type="Gene3D" id="1.20.1720.10">
    <property type="entry name" value="Multidrug resistance protein D"/>
    <property type="match status" value="1"/>
</dbReference>
<feature type="transmembrane region" description="Helical" evidence="7">
    <location>
        <begin position="110"/>
        <end position="130"/>
    </location>
</feature>
<dbReference type="GO" id="GO:0022857">
    <property type="term" value="F:transmembrane transporter activity"/>
    <property type="evidence" value="ECO:0007669"/>
    <property type="project" value="InterPro"/>
</dbReference>
<dbReference type="eggNOG" id="COG0477">
    <property type="taxonomic scope" value="Bacteria"/>
</dbReference>
<dbReference type="PANTHER" id="PTHR42718:SF47">
    <property type="entry name" value="METHYL VIOLOGEN RESISTANCE PROTEIN SMVA"/>
    <property type="match status" value="1"/>
</dbReference>
<evidence type="ECO:0000313" key="9">
    <source>
        <dbReference type="EMBL" id="GAC49630.1"/>
    </source>
</evidence>
<dbReference type="AlphaFoldDB" id="L7KL82"/>
<comment type="subcellular location">
    <subcellularLocation>
        <location evidence="1">Cell membrane</location>
        <topology evidence="1">Multi-pass membrane protein</topology>
    </subcellularLocation>
</comment>
<keyword evidence="2" id="KW-0813">Transport</keyword>